<dbReference type="RefSeq" id="WP_250097654.1">
    <property type="nucleotide sequence ID" value="NZ_JAKRYL010000019.1"/>
</dbReference>
<evidence type="ECO:0000313" key="2">
    <source>
        <dbReference type="Proteomes" id="UP001139150"/>
    </source>
</evidence>
<sequence length="81" mass="9398">MTFGTKKMGITLFLVNYEEWKKAPIYKLGHNTLHSGEVASYQFLLELNELRCSFLLLGNYLKNGLTKTKDPHGDEDLTKWF</sequence>
<accession>A0A9X2I9I0</accession>
<dbReference type="Proteomes" id="UP001139150">
    <property type="component" value="Unassembled WGS sequence"/>
</dbReference>
<protein>
    <submittedName>
        <fullName evidence="1">Uncharacterized protein</fullName>
    </submittedName>
</protein>
<evidence type="ECO:0000313" key="1">
    <source>
        <dbReference type="EMBL" id="MCL7748765.1"/>
    </source>
</evidence>
<organism evidence="1 2">
    <name type="scientific">Halalkalibacter alkaliphilus</name>
    <dbReference type="NCBI Taxonomy" id="2917993"/>
    <lineage>
        <taxon>Bacteria</taxon>
        <taxon>Bacillati</taxon>
        <taxon>Bacillota</taxon>
        <taxon>Bacilli</taxon>
        <taxon>Bacillales</taxon>
        <taxon>Bacillaceae</taxon>
        <taxon>Halalkalibacter</taxon>
    </lineage>
</organism>
<keyword evidence="2" id="KW-1185">Reference proteome</keyword>
<reference evidence="1" key="1">
    <citation type="submission" date="2022-02" db="EMBL/GenBank/DDBJ databases">
        <title>Halalkalibacter sp. nov. isolated from Lonar Lake, India.</title>
        <authorList>
            <person name="Joshi A."/>
            <person name="Thite S."/>
            <person name="Lodha T."/>
        </authorList>
    </citation>
    <scope>NUCLEOTIDE SEQUENCE</scope>
    <source>
        <strain evidence="1">MEB205</strain>
    </source>
</reference>
<comment type="caution">
    <text evidence="1">The sequence shown here is derived from an EMBL/GenBank/DDBJ whole genome shotgun (WGS) entry which is preliminary data.</text>
</comment>
<proteinExistence type="predicted"/>
<dbReference type="AlphaFoldDB" id="A0A9X2I9I0"/>
<name>A0A9X2I9I0_9BACI</name>
<gene>
    <name evidence="1" type="ORF">MF646_16705</name>
</gene>
<dbReference type="EMBL" id="JAKRYL010000019">
    <property type="protein sequence ID" value="MCL7748765.1"/>
    <property type="molecule type" value="Genomic_DNA"/>
</dbReference>